<evidence type="ECO:0000256" key="1">
    <source>
        <dbReference type="SAM" id="MobiDB-lite"/>
    </source>
</evidence>
<feature type="region of interest" description="Disordered" evidence="1">
    <location>
        <begin position="78"/>
        <end position="128"/>
    </location>
</feature>
<keyword evidence="4" id="KW-1185">Reference proteome</keyword>
<feature type="signal peptide" evidence="2">
    <location>
        <begin position="1"/>
        <end position="23"/>
    </location>
</feature>
<gene>
    <name evidence="3" type="ORF">JG688_00000115</name>
</gene>
<dbReference type="Proteomes" id="UP000709295">
    <property type="component" value="Unassembled WGS sequence"/>
</dbReference>
<proteinExistence type="predicted"/>
<evidence type="ECO:0000313" key="4">
    <source>
        <dbReference type="Proteomes" id="UP000709295"/>
    </source>
</evidence>
<reference evidence="3" key="1">
    <citation type="submission" date="2021-01" db="EMBL/GenBank/DDBJ databases">
        <title>Phytophthora aleatoria, a newly-described species from Pinus radiata is distinct from Phytophthora cactorum isolates based on comparative genomics.</title>
        <authorList>
            <person name="Mcdougal R."/>
            <person name="Panda P."/>
            <person name="Williams N."/>
            <person name="Studholme D.J."/>
        </authorList>
    </citation>
    <scope>NUCLEOTIDE SEQUENCE</scope>
    <source>
        <strain evidence="3">NZFS 4037</strain>
    </source>
</reference>
<keyword evidence="2" id="KW-0732">Signal</keyword>
<comment type="caution">
    <text evidence="3">The sequence shown here is derived from an EMBL/GenBank/DDBJ whole genome shotgun (WGS) entry which is preliminary data.</text>
</comment>
<name>A0A8J5JCD3_9STRA</name>
<dbReference type="EMBL" id="JAENGY010000002">
    <property type="protein sequence ID" value="KAG6977677.1"/>
    <property type="molecule type" value="Genomic_DNA"/>
</dbReference>
<sequence>MEMVGKFLVYAKLVFLLACRMVAELLRMGTSQLAEMTRRLVGISRVDLPNGDQQLLGTESVGNAVQKDLADEWVDVSDADNWEPGGKNLLDENRKPSHQISESSTEDELIELSDGEEPTTSLHSIKRDRAATKLTSPALILR</sequence>
<evidence type="ECO:0000256" key="2">
    <source>
        <dbReference type="SAM" id="SignalP"/>
    </source>
</evidence>
<protein>
    <submittedName>
        <fullName evidence="3">Uncharacterized protein</fullName>
    </submittedName>
</protein>
<feature type="compositionally biased region" description="Acidic residues" evidence="1">
    <location>
        <begin position="104"/>
        <end position="117"/>
    </location>
</feature>
<accession>A0A8J5JCD3</accession>
<dbReference type="AlphaFoldDB" id="A0A8J5JCD3"/>
<evidence type="ECO:0000313" key="3">
    <source>
        <dbReference type="EMBL" id="KAG6977677.1"/>
    </source>
</evidence>
<feature type="chain" id="PRO_5035319436" evidence="2">
    <location>
        <begin position="24"/>
        <end position="142"/>
    </location>
</feature>
<organism evidence="3 4">
    <name type="scientific">Phytophthora aleatoria</name>
    <dbReference type="NCBI Taxonomy" id="2496075"/>
    <lineage>
        <taxon>Eukaryota</taxon>
        <taxon>Sar</taxon>
        <taxon>Stramenopiles</taxon>
        <taxon>Oomycota</taxon>
        <taxon>Peronosporomycetes</taxon>
        <taxon>Peronosporales</taxon>
        <taxon>Peronosporaceae</taxon>
        <taxon>Phytophthora</taxon>
    </lineage>
</organism>